<evidence type="ECO:0008006" key="4">
    <source>
        <dbReference type="Google" id="ProtNLM"/>
    </source>
</evidence>
<dbReference type="InterPro" id="IPR026444">
    <property type="entry name" value="Secre_tail"/>
</dbReference>
<dbReference type="NCBIfam" id="TIGR04183">
    <property type="entry name" value="Por_Secre_tail"/>
    <property type="match status" value="1"/>
</dbReference>
<reference evidence="2 3" key="1">
    <citation type="submission" date="2021-12" db="EMBL/GenBank/DDBJ databases">
        <title>Genome sequencing of bacteria with rrn-lacking chromosome and rrn-plasmid.</title>
        <authorList>
            <person name="Anda M."/>
            <person name="Iwasaki W."/>
        </authorList>
    </citation>
    <scope>NUCLEOTIDE SEQUENCE [LARGE SCALE GENOMIC DNA]</scope>
    <source>
        <strain evidence="2 3">NBRC 15940</strain>
    </source>
</reference>
<feature type="chain" id="PRO_5043022275" description="T9SS type A sorting domain-containing protein" evidence="1">
    <location>
        <begin position="21"/>
        <end position="114"/>
    </location>
</feature>
<comment type="caution">
    <text evidence="2">The sequence shown here is derived from an EMBL/GenBank/DDBJ whole genome shotgun (WGS) entry which is preliminary data.</text>
</comment>
<gene>
    <name evidence="2" type="ORF">PEDI_00760</name>
</gene>
<proteinExistence type="predicted"/>
<evidence type="ECO:0000256" key="1">
    <source>
        <dbReference type="SAM" id="SignalP"/>
    </source>
</evidence>
<keyword evidence="1" id="KW-0732">Signal</keyword>
<evidence type="ECO:0000313" key="3">
    <source>
        <dbReference type="Proteomes" id="UP001310022"/>
    </source>
</evidence>
<sequence>MKKMLLLAVTAIMMSGATFAAKDSEAKSSTHVDVIGNGYGRMYKVLYMSAPQDRVTMSIYDEDGRMVVKTSVKGKDGFLKPFRFEDMPAGEYTVVIKDDQGTYRKKFVHDPTEF</sequence>
<dbReference type="RefSeq" id="WP_338235558.1">
    <property type="nucleotide sequence ID" value="NZ_BQKE01000001.1"/>
</dbReference>
<evidence type="ECO:0000313" key="2">
    <source>
        <dbReference type="EMBL" id="GJM59524.1"/>
    </source>
</evidence>
<accession>A0AAN4VUG3</accession>
<keyword evidence="3" id="KW-1185">Reference proteome</keyword>
<protein>
    <recommendedName>
        <fullName evidence="4">T9SS type A sorting domain-containing protein</fullName>
    </recommendedName>
</protein>
<name>A0AAN4VUG3_9BACT</name>
<feature type="signal peptide" evidence="1">
    <location>
        <begin position="1"/>
        <end position="20"/>
    </location>
</feature>
<dbReference type="AlphaFoldDB" id="A0AAN4VUG3"/>
<dbReference type="Proteomes" id="UP001310022">
    <property type="component" value="Unassembled WGS sequence"/>
</dbReference>
<dbReference type="EMBL" id="BQKE01000001">
    <property type="protein sequence ID" value="GJM59524.1"/>
    <property type="molecule type" value="Genomic_DNA"/>
</dbReference>
<organism evidence="2 3">
    <name type="scientific">Persicobacter diffluens</name>
    <dbReference type="NCBI Taxonomy" id="981"/>
    <lineage>
        <taxon>Bacteria</taxon>
        <taxon>Pseudomonadati</taxon>
        <taxon>Bacteroidota</taxon>
        <taxon>Cytophagia</taxon>
        <taxon>Cytophagales</taxon>
        <taxon>Persicobacteraceae</taxon>
        <taxon>Persicobacter</taxon>
    </lineage>
</organism>